<organism evidence="2 3">
    <name type="scientific">Corynebacterium striatum</name>
    <dbReference type="NCBI Taxonomy" id="43770"/>
    <lineage>
        <taxon>Bacteria</taxon>
        <taxon>Bacillati</taxon>
        <taxon>Actinomycetota</taxon>
        <taxon>Actinomycetes</taxon>
        <taxon>Mycobacteriales</taxon>
        <taxon>Corynebacteriaceae</taxon>
        <taxon>Corynebacterium</taxon>
    </lineage>
</organism>
<dbReference type="KEGG" id="cstr:CBE89_05360"/>
<dbReference type="GO" id="GO:0008270">
    <property type="term" value="F:zinc ion binding"/>
    <property type="evidence" value="ECO:0007669"/>
    <property type="project" value="InterPro"/>
</dbReference>
<evidence type="ECO:0000313" key="3">
    <source>
        <dbReference type="Proteomes" id="UP000250197"/>
    </source>
</evidence>
<dbReference type="Proteomes" id="UP000250197">
    <property type="component" value="Chromosome"/>
</dbReference>
<evidence type="ECO:0000259" key="1">
    <source>
        <dbReference type="SMART" id="SM00507"/>
    </source>
</evidence>
<protein>
    <recommendedName>
        <fullName evidence="1">HNH nuclease domain-containing protein</fullName>
    </recommendedName>
</protein>
<evidence type="ECO:0000313" key="2">
    <source>
        <dbReference type="EMBL" id="ART20989.1"/>
    </source>
</evidence>
<feature type="domain" description="HNH nuclease" evidence="1">
    <location>
        <begin position="250"/>
        <end position="302"/>
    </location>
</feature>
<dbReference type="Gene3D" id="1.10.30.50">
    <property type="match status" value="1"/>
</dbReference>
<dbReference type="InterPro" id="IPR002711">
    <property type="entry name" value="HNH"/>
</dbReference>
<dbReference type="GO" id="GO:0003676">
    <property type="term" value="F:nucleic acid binding"/>
    <property type="evidence" value="ECO:0007669"/>
    <property type="project" value="InterPro"/>
</dbReference>
<sequence length="345" mass="37809">MDLQTYFQARALGVELLAEAAALSKSDMVSLGAAPDDADFMLTLAAAYYGKTPFSRKQARAVAGARRQRHGLSTLGQIEKYVSRVRGQRQAWDLRVELCQTPGNRIDFVARKRLREILTPPQPAPKVTHSRHANGLGSIRITDTALTIADFRALLRHAEGELEGFRALVAGGSDSGVVKVHTSAIVYLDQLDRIVDGDGEEVIIELSNGAVMSGAQYIQRALSHHGEAVLVHPLEGPIDAFRTQRVANDKQRAILKARFHHCVWPGCKVPFDECQIHHIESWRGGGMTNLDNLVPLCAYHNGLNQDDPAGPAHRGRIGRVGGRLAWISPKSGKPVFIKQDLRPPP</sequence>
<name>A0A2Z2IXK4_CORST</name>
<dbReference type="RefSeq" id="WP_086891110.1">
    <property type="nucleotide sequence ID" value="NZ_CP021252.1"/>
</dbReference>
<dbReference type="CDD" id="cd00085">
    <property type="entry name" value="HNHc"/>
    <property type="match status" value="1"/>
</dbReference>
<dbReference type="AlphaFoldDB" id="A0A2Z2IXK4"/>
<gene>
    <name evidence="2" type="ORF">CBE89_05360</name>
</gene>
<accession>A0A2Z2IXK4</accession>
<dbReference type="Pfam" id="PF01844">
    <property type="entry name" value="HNH"/>
    <property type="match status" value="1"/>
</dbReference>
<proteinExistence type="predicted"/>
<dbReference type="InterPro" id="IPR003615">
    <property type="entry name" value="HNH_nuc"/>
</dbReference>
<dbReference type="SMART" id="SM00507">
    <property type="entry name" value="HNHc"/>
    <property type="match status" value="1"/>
</dbReference>
<dbReference type="GO" id="GO:0004519">
    <property type="term" value="F:endonuclease activity"/>
    <property type="evidence" value="ECO:0007669"/>
    <property type="project" value="InterPro"/>
</dbReference>
<reference evidence="2 3" key="1">
    <citation type="submission" date="2017-05" db="EMBL/GenBank/DDBJ databases">
        <title>Complete genome sequence of Corynebacterium striatum KC-Na-1 isolated from Neophocaena asiaeorientalis in Korea.</title>
        <authorList>
            <person name="Kim J.H."/>
            <person name="Lee K."/>
        </authorList>
    </citation>
    <scope>NUCLEOTIDE SEQUENCE [LARGE SCALE GENOMIC DNA]</scope>
    <source>
        <strain evidence="2 3">KC-Na-01</strain>
    </source>
</reference>
<dbReference type="EMBL" id="CP021252">
    <property type="protein sequence ID" value="ART20989.1"/>
    <property type="molecule type" value="Genomic_DNA"/>
</dbReference>